<feature type="transmembrane region" description="Helical" evidence="19">
    <location>
        <begin position="945"/>
        <end position="971"/>
    </location>
</feature>
<dbReference type="Gene3D" id="3.40.1110.10">
    <property type="entry name" value="Calcium-transporting ATPase, cytoplasmic domain N"/>
    <property type="match status" value="1"/>
</dbReference>
<keyword evidence="17" id="KW-0175">Coiled coil</keyword>
<dbReference type="InterPro" id="IPR006068">
    <property type="entry name" value="ATPase_P-typ_cation-transptr_C"/>
</dbReference>
<proteinExistence type="predicted"/>
<keyword evidence="5" id="KW-0109">Calcium transport</keyword>
<organism evidence="23 24">
    <name type="scientific">Piromyces finnis</name>
    <dbReference type="NCBI Taxonomy" id="1754191"/>
    <lineage>
        <taxon>Eukaryota</taxon>
        <taxon>Fungi</taxon>
        <taxon>Fungi incertae sedis</taxon>
        <taxon>Chytridiomycota</taxon>
        <taxon>Chytridiomycota incertae sedis</taxon>
        <taxon>Neocallimastigomycetes</taxon>
        <taxon>Neocallimastigales</taxon>
        <taxon>Neocallimastigaceae</taxon>
        <taxon>Piromyces</taxon>
    </lineage>
</organism>
<dbReference type="GO" id="GO:0005774">
    <property type="term" value="C:vacuolar membrane"/>
    <property type="evidence" value="ECO:0007669"/>
    <property type="project" value="UniProtKB-SubCell"/>
</dbReference>
<dbReference type="InterPro" id="IPR044492">
    <property type="entry name" value="P_typ_ATPase_HD_dom"/>
</dbReference>
<keyword evidence="9" id="KW-0106">Calcium</keyword>
<keyword evidence="24" id="KW-1185">Reference proteome</keyword>
<feature type="coiled-coil region" evidence="17">
    <location>
        <begin position="640"/>
        <end position="674"/>
    </location>
</feature>
<evidence type="ECO:0000256" key="11">
    <source>
        <dbReference type="ARBA" id="ARBA00022842"/>
    </source>
</evidence>
<dbReference type="Pfam" id="PF00689">
    <property type="entry name" value="Cation_ATPase_C"/>
    <property type="match status" value="1"/>
</dbReference>
<dbReference type="PANTHER" id="PTHR24093">
    <property type="entry name" value="CATION TRANSPORTING ATPASE"/>
    <property type="match status" value="1"/>
</dbReference>
<dbReference type="PRINTS" id="PR00119">
    <property type="entry name" value="CATATPASE"/>
</dbReference>
<evidence type="ECO:0000256" key="5">
    <source>
        <dbReference type="ARBA" id="ARBA00022568"/>
    </source>
</evidence>
<dbReference type="Pfam" id="PF00690">
    <property type="entry name" value="Cation_ATPase_N"/>
    <property type="match status" value="1"/>
</dbReference>
<dbReference type="InterPro" id="IPR001757">
    <property type="entry name" value="P_typ_ATPase"/>
</dbReference>
<keyword evidence="11" id="KW-0460">Magnesium</keyword>
<protein>
    <recommendedName>
        <fullName evidence="16">Calcium-transporting ATPase 2</fullName>
        <ecNumber evidence="2">7.2.2.10</ecNumber>
    </recommendedName>
</protein>
<evidence type="ECO:0000259" key="21">
    <source>
        <dbReference type="Pfam" id="PF00689"/>
    </source>
</evidence>
<evidence type="ECO:0000313" key="24">
    <source>
        <dbReference type="Proteomes" id="UP000193719"/>
    </source>
</evidence>
<dbReference type="EC" id="7.2.2.10" evidence="2"/>
<dbReference type="GO" id="GO:0016887">
    <property type="term" value="F:ATP hydrolysis activity"/>
    <property type="evidence" value="ECO:0007669"/>
    <property type="project" value="InterPro"/>
</dbReference>
<evidence type="ECO:0000256" key="17">
    <source>
        <dbReference type="SAM" id="Coils"/>
    </source>
</evidence>
<dbReference type="InterPro" id="IPR023299">
    <property type="entry name" value="ATPase_P-typ_cyto_dom_N"/>
</dbReference>
<gene>
    <name evidence="23" type="ORF">BCR36DRAFT_334641</name>
</gene>
<feature type="domain" description="Cation-transporting P-type ATPase N-terminal" evidence="22">
    <location>
        <begin position="104"/>
        <end position="145"/>
    </location>
</feature>
<dbReference type="InterPro" id="IPR023214">
    <property type="entry name" value="HAD_sf"/>
</dbReference>
<dbReference type="InterPro" id="IPR004014">
    <property type="entry name" value="ATPase_P-typ_cation-transptr_N"/>
</dbReference>
<sequence length="1231" mass="136786">MAKKKDTENTNKNEEVINSPFAFTKDELYSLCDPKNIKLLEEYGGVNGLFIGLQSSPSFGLSSAETDNFEKHVSKEDCKIKKTASQISVLASNVDDVHDNQFCIRKKVFGENKVPPIKQTSLLELMLSALADKTMIMLCIAACVSLAIGIYQDTTSDDDEPKVHWVEGCAILVAVLIVVLVGSINDYNKEKRFRKLNEKKEDRMVKAFRDGQNTLISVYDVQAGDVLLLEPGDIICADGVLIENQNIRCDESSSTGESDTIKKNLTDDPFIISGSKILEGMGKYIVTGVGTSSFHGRTMMGLRVEQEETPLQAKLNVLAEQIAKAGALAALLMLIVLIAKYIIIIIVTNYCDDDNCSFQKVFAQITNIVIAAITIIVVAVPEGLPLAVTLTLAFAATRMIKDNCLVRLIASCEIMGSATVICSDKTGTLTENKMTVVEAIYGRNVHVAGDTEIRKSSKILSNLYINNPIMQQGVLTGTELLKILLENISINSTAFENVDEETHQIVFIGSKTETALLNFCQKMGGDYMAYRESKYIKQIQTYPFSSERKSMTTLIEINLNAEGIEYSEPIYRVHIKGASEIVLGYCSHAIILPHPKDRQGEVINQEIDEKLLNDFNENVIKKFAENSLRTICLAYRDLTKSEYTELLERLKVDVEKEEKEKKEASEATQKENDDVVEIQIDQENTKKEIDEETLLSHPNALKYLLEKNLVCLAIVGIEDPVREGVPEAIKICQRAGVSVKMVTGDNIDTARSIAKKCGIYTKGGVVMEGSDFRKLSSDEMDSIVGKLQVLARSSPMDKQLLVQHLKDVGETVAVTGDGTNDGPALKRADVGFSMGISGTEVAKEASSIVLMDDNFASIVKAMLWGRSVNDSVKKFIQFQLTVNVSAVLLAFISSVIDGNESGALTAIQLLWVNLIMDTLAALALATESPSIDLLDRPPALRNAPLISIPMWKMIISMAILQVIVGNVLLFLGPKLFKFTELDKVGGIIKTKNNIKDYYNRNKDRIGKPYRKFEDIIEDQKKTIKTMVFNTFVYMQVFNEINCRVITNELNVFKGIHKNPYFYCIFLFVAIAQFFIVQYGGTIFQTIKLSWWQFLVCIGIGVFSLPFAVFIRLIPDKWFYCFFKNQQKVVPKNTEEEDDDLEGSNNSLNSISENKTTLKVFRTVRGGRLISLSSMNGLNGSQKLTYSNSSLNSTSGSKKSLNKNNDENIKKSQNIVIEMPNNEESKPVDIDA</sequence>
<dbReference type="STRING" id="1754191.A0A1Y1V066"/>
<dbReference type="GO" id="GO:0046872">
    <property type="term" value="F:metal ion binding"/>
    <property type="evidence" value="ECO:0007669"/>
    <property type="project" value="UniProtKB-KW"/>
</dbReference>
<dbReference type="FunFam" id="3.40.50.1000:FF:000001">
    <property type="entry name" value="Phospholipid-transporting ATPase IC"/>
    <property type="match status" value="1"/>
</dbReference>
<dbReference type="SFLD" id="SFLDS00003">
    <property type="entry name" value="Haloacid_Dehalogenase"/>
    <property type="match status" value="1"/>
</dbReference>
<feature type="compositionally biased region" description="Basic and acidic residues" evidence="18">
    <location>
        <begin position="1222"/>
        <end position="1231"/>
    </location>
</feature>
<dbReference type="SUPFAM" id="SSF81660">
    <property type="entry name" value="Metal cation-transporting ATPase, ATP-binding domain N"/>
    <property type="match status" value="1"/>
</dbReference>
<evidence type="ECO:0000259" key="22">
    <source>
        <dbReference type="Pfam" id="PF00690"/>
    </source>
</evidence>
<dbReference type="InterPro" id="IPR008250">
    <property type="entry name" value="ATPase_P-typ_transduc_dom_A_sf"/>
</dbReference>
<feature type="transmembrane region" description="Helical" evidence="19">
    <location>
        <begin position="1090"/>
        <end position="1113"/>
    </location>
</feature>
<keyword evidence="10" id="KW-0067">ATP-binding</keyword>
<evidence type="ECO:0000256" key="15">
    <source>
        <dbReference type="ARBA" id="ARBA00023136"/>
    </source>
</evidence>
<keyword evidence="13 19" id="KW-1133">Transmembrane helix</keyword>
<feature type="region of interest" description="Disordered" evidence="18">
    <location>
        <begin position="1187"/>
        <end position="1231"/>
    </location>
</feature>
<evidence type="ECO:0000256" key="13">
    <source>
        <dbReference type="ARBA" id="ARBA00022989"/>
    </source>
</evidence>
<keyword evidence="8" id="KW-0547">Nucleotide-binding</keyword>
<evidence type="ECO:0000256" key="4">
    <source>
        <dbReference type="ARBA" id="ARBA00022554"/>
    </source>
</evidence>
<evidence type="ECO:0000256" key="3">
    <source>
        <dbReference type="ARBA" id="ARBA00022448"/>
    </source>
</evidence>
<feature type="transmembrane region" description="Helical" evidence="19">
    <location>
        <begin position="1060"/>
        <end position="1078"/>
    </location>
</feature>
<dbReference type="SFLD" id="SFLDG00002">
    <property type="entry name" value="C1.7:_P-type_atpase_like"/>
    <property type="match status" value="1"/>
</dbReference>
<dbReference type="Proteomes" id="UP000193719">
    <property type="component" value="Unassembled WGS sequence"/>
</dbReference>
<evidence type="ECO:0000256" key="6">
    <source>
        <dbReference type="ARBA" id="ARBA00022692"/>
    </source>
</evidence>
<feature type="compositionally biased region" description="Low complexity" evidence="18">
    <location>
        <begin position="1187"/>
        <end position="1202"/>
    </location>
</feature>
<dbReference type="Gene3D" id="1.20.1110.10">
    <property type="entry name" value="Calcium-transporting ATPase, transmembrane domain"/>
    <property type="match status" value="2"/>
</dbReference>
<evidence type="ECO:0000256" key="19">
    <source>
        <dbReference type="SAM" id="Phobius"/>
    </source>
</evidence>
<dbReference type="PROSITE" id="PS00154">
    <property type="entry name" value="ATPASE_E1_E2"/>
    <property type="match status" value="1"/>
</dbReference>
<keyword evidence="3" id="KW-0813">Transport</keyword>
<reference evidence="23 24" key="1">
    <citation type="submission" date="2016-08" db="EMBL/GenBank/DDBJ databases">
        <title>Genomes of anaerobic fungi encode conserved fungal cellulosomes for biomass hydrolysis.</title>
        <authorList>
            <consortium name="DOE Joint Genome Institute"/>
            <person name="Haitjema C.H."/>
            <person name="Gilmore S.P."/>
            <person name="Henske J.K."/>
            <person name="Solomon K.V."/>
            <person name="De Groot R."/>
            <person name="Kuo A."/>
            <person name="Mondo S.J."/>
            <person name="Salamov A.A."/>
            <person name="Labutti K."/>
            <person name="Zhao Z."/>
            <person name="Chiniquy J."/>
            <person name="Barry K."/>
            <person name="Brewer H.M."/>
            <person name="Purvine S.O."/>
            <person name="Wright A.T."/>
            <person name="Boxma B."/>
            <person name="Van Alen T."/>
            <person name="Hackstein J.H."/>
            <person name="Baker S.E."/>
            <person name="Grigoriev I.V."/>
            <person name="O'Malley M.A."/>
        </authorList>
    </citation>
    <scope>NUCLEOTIDE SEQUENCE [LARGE SCALE GENOMIC DNA]</scope>
    <source>
        <strain evidence="24">finn</strain>
    </source>
</reference>
<dbReference type="InterPro" id="IPR018303">
    <property type="entry name" value="ATPase_P-typ_P_site"/>
</dbReference>
<evidence type="ECO:0000256" key="2">
    <source>
        <dbReference type="ARBA" id="ARBA00012790"/>
    </source>
</evidence>
<dbReference type="GO" id="GO:0006874">
    <property type="term" value="P:intracellular calcium ion homeostasis"/>
    <property type="evidence" value="ECO:0007669"/>
    <property type="project" value="TreeGrafter"/>
</dbReference>
<dbReference type="FunFam" id="2.70.150.10:FF:000028">
    <property type="entry name" value="Calcium-transporting ATPase"/>
    <property type="match status" value="1"/>
</dbReference>
<dbReference type="AlphaFoldDB" id="A0A1Y1V066"/>
<dbReference type="GO" id="GO:0005524">
    <property type="term" value="F:ATP binding"/>
    <property type="evidence" value="ECO:0007669"/>
    <property type="project" value="UniProtKB-KW"/>
</dbReference>
<evidence type="ECO:0000256" key="18">
    <source>
        <dbReference type="SAM" id="MobiDB-lite"/>
    </source>
</evidence>
<feature type="transmembrane region" description="Helical" evidence="19">
    <location>
        <begin position="368"/>
        <end position="392"/>
    </location>
</feature>
<dbReference type="SUPFAM" id="SSF56784">
    <property type="entry name" value="HAD-like"/>
    <property type="match status" value="1"/>
</dbReference>
<dbReference type="EMBL" id="MCFH01000046">
    <property type="protein sequence ID" value="ORX44296.1"/>
    <property type="molecule type" value="Genomic_DNA"/>
</dbReference>
<evidence type="ECO:0000256" key="10">
    <source>
        <dbReference type="ARBA" id="ARBA00022840"/>
    </source>
</evidence>
<evidence type="ECO:0000256" key="9">
    <source>
        <dbReference type="ARBA" id="ARBA00022837"/>
    </source>
</evidence>
<dbReference type="InterPro" id="IPR036412">
    <property type="entry name" value="HAD-like_sf"/>
</dbReference>
<evidence type="ECO:0000259" key="20">
    <source>
        <dbReference type="Pfam" id="PF00122"/>
    </source>
</evidence>
<dbReference type="OrthoDB" id="3352408at2759"/>
<keyword evidence="15 19" id="KW-0472">Membrane</keyword>
<keyword evidence="12" id="KW-1278">Translocase</keyword>
<dbReference type="GO" id="GO:0005388">
    <property type="term" value="F:P-type calcium transporter activity"/>
    <property type="evidence" value="ECO:0007669"/>
    <property type="project" value="UniProtKB-EC"/>
</dbReference>
<dbReference type="InterPro" id="IPR059000">
    <property type="entry name" value="ATPase_P-type_domA"/>
</dbReference>
<feature type="transmembrane region" description="Helical" evidence="19">
    <location>
        <begin position="134"/>
        <end position="151"/>
    </location>
</feature>
<comment type="subcellular location">
    <subcellularLocation>
        <location evidence="1">Vacuole membrane</location>
        <topology evidence="1">Multi-pass membrane protein</topology>
    </subcellularLocation>
</comment>
<evidence type="ECO:0000256" key="16">
    <source>
        <dbReference type="ARBA" id="ARBA00067965"/>
    </source>
</evidence>
<dbReference type="PANTHER" id="PTHR24093:SF369">
    <property type="entry name" value="CALCIUM-TRANSPORTING ATPASE"/>
    <property type="match status" value="1"/>
</dbReference>
<keyword evidence="7" id="KW-0479">Metal-binding</keyword>
<dbReference type="Pfam" id="PF13246">
    <property type="entry name" value="Cation_ATPase"/>
    <property type="match status" value="1"/>
</dbReference>
<dbReference type="SUPFAM" id="SSF81653">
    <property type="entry name" value="Calcium ATPase, transduction domain A"/>
    <property type="match status" value="1"/>
</dbReference>
<keyword evidence="6 19" id="KW-0812">Transmembrane</keyword>
<dbReference type="NCBIfam" id="TIGR01494">
    <property type="entry name" value="ATPase_P-type"/>
    <property type="match status" value="2"/>
</dbReference>
<comment type="caution">
    <text evidence="23">The sequence shown here is derived from an EMBL/GenBank/DDBJ whole genome shotgun (WGS) entry which is preliminary data.</text>
</comment>
<feature type="domain" description="Cation-transporting P-type ATPase C-terminal" evidence="21">
    <location>
        <begin position="903"/>
        <end position="1111"/>
    </location>
</feature>
<dbReference type="Gene3D" id="2.70.150.10">
    <property type="entry name" value="Calcium-transporting ATPase, cytoplasmic transduction domain A"/>
    <property type="match status" value="1"/>
</dbReference>
<feature type="transmembrane region" description="Helical" evidence="19">
    <location>
        <begin position="325"/>
        <end position="348"/>
    </location>
</feature>
<dbReference type="SUPFAM" id="SSF81665">
    <property type="entry name" value="Calcium ATPase, transmembrane domain M"/>
    <property type="match status" value="1"/>
</dbReference>
<evidence type="ECO:0000256" key="1">
    <source>
        <dbReference type="ARBA" id="ARBA00004128"/>
    </source>
</evidence>
<accession>A0A1Y1V066</accession>
<reference evidence="23 24" key="2">
    <citation type="submission" date="2016-08" db="EMBL/GenBank/DDBJ databases">
        <title>Pervasive Adenine N6-methylation of Active Genes in Fungi.</title>
        <authorList>
            <consortium name="DOE Joint Genome Institute"/>
            <person name="Mondo S.J."/>
            <person name="Dannebaum R.O."/>
            <person name="Kuo R.C."/>
            <person name="Labutti K."/>
            <person name="Haridas S."/>
            <person name="Kuo A."/>
            <person name="Salamov A."/>
            <person name="Ahrendt S.R."/>
            <person name="Lipzen A."/>
            <person name="Sullivan W."/>
            <person name="Andreopoulos W.B."/>
            <person name="Clum A."/>
            <person name="Lindquist E."/>
            <person name="Daum C."/>
            <person name="Ramamoorthy G.K."/>
            <person name="Gryganskyi A."/>
            <person name="Culley D."/>
            <person name="Magnuson J.K."/>
            <person name="James T.Y."/>
            <person name="O'Malley M.A."/>
            <person name="Stajich J.E."/>
            <person name="Spatafora J.W."/>
            <person name="Visel A."/>
            <person name="Grigoriev I.V."/>
        </authorList>
    </citation>
    <scope>NUCLEOTIDE SEQUENCE [LARGE SCALE GENOMIC DNA]</scope>
    <source>
        <strain evidence="24">finn</strain>
    </source>
</reference>
<evidence type="ECO:0000256" key="8">
    <source>
        <dbReference type="ARBA" id="ARBA00022741"/>
    </source>
</evidence>
<evidence type="ECO:0000256" key="14">
    <source>
        <dbReference type="ARBA" id="ARBA00023065"/>
    </source>
</evidence>
<dbReference type="GO" id="GO:0005886">
    <property type="term" value="C:plasma membrane"/>
    <property type="evidence" value="ECO:0007669"/>
    <property type="project" value="TreeGrafter"/>
</dbReference>
<evidence type="ECO:0000256" key="12">
    <source>
        <dbReference type="ARBA" id="ARBA00022967"/>
    </source>
</evidence>
<evidence type="ECO:0000313" key="23">
    <source>
        <dbReference type="EMBL" id="ORX44296.1"/>
    </source>
</evidence>
<feature type="transmembrane region" description="Helical" evidence="19">
    <location>
        <begin position="163"/>
        <end position="184"/>
    </location>
</feature>
<dbReference type="FunFam" id="3.40.50.1000:FF:000018">
    <property type="entry name" value="Calcium-transporting ATPase"/>
    <property type="match status" value="1"/>
</dbReference>
<feature type="domain" description="P-type ATPase A" evidence="20">
    <location>
        <begin position="202"/>
        <end position="299"/>
    </location>
</feature>
<dbReference type="Gene3D" id="3.40.50.1000">
    <property type="entry name" value="HAD superfamily/HAD-like"/>
    <property type="match status" value="2"/>
</dbReference>
<dbReference type="SFLD" id="SFLDF00027">
    <property type="entry name" value="p-type_atpase"/>
    <property type="match status" value="1"/>
</dbReference>
<keyword evidence="4" id="KW-0926">Vacuole</keyword>
<dbReference type="InterPro" id="IPR023298">
    <property type="entry name" value="ATPase_P-typ_TM_dom_sf"/>
</dbReference>
<evidence type="ECO:0000256" key="7">
    <source>
        <dbReference type="ARBA" id="ARBA00022723"/>
    </source>
</evidence>
<dbReference type="Pfam" id="PF00122">
    <property type="entry name" value="E1-E2_ATPase"/>
    <property type="match status" value="1"/>
</dbReference>
<name>A0A1Y1V066_9FUNG</name>
<keyword evidence="14" id="KW-0406">Ion transport</keyword>